<sequence length="131" mass="14519">MRIWLLEEVGYEDGDKEAGETENWKSDRRLEKWKGDGMRRAKSQKERSRPGRGGRRGGRGDFTLAICWGCLTVQPPTGGAFFSTSGGTLRVLLLLDPIDLPGYSDLFNCLLCPLDPQGSGRRRLSSSLPSC</sequence>
<evidence type="ECO:0000313" key="2">
    <source>
        <dbReference type="EMBL" id="OJJ53253.1"/>
    </source>
</evidence>
<name>A0A1L9T1T1_9EURO</name>
<evidence type="ECO:0000313" key="3">
    <source>
        <dbReference type="Proteomes" id="UP000184356"/>
    </source>
</evidence>
<gene>
    <name evidence="2" type="ORF">ASPSYDRAFT_51392</name>
</gene>
<dbReference type="RefSeq" id="XP_040697059.1">
    <property type="nucleotide sequence ID" value="XM_040848284.1"/>
</dbReference>
<dbReference type="GeneID" id="63764357"/>
<feature type="region of interest" description="Disordered" evidence="1">
    <location>
        <begin position="34"/>
        <end position="60"/>
    </location>
</feature>
<proteinExistence type="predicted"/>
<dbReference type="AlphaFoldDB" id="A0A1L9T1T1"/>
<dbReference type="VEuPathDB" id="FungiDB:ASPSYDRAFT_51392"/>
<dbReference type="Proteomes" id="UP000184356">
    <property type="component" value="Unassembled WGS sequence"/>
</dbReference>
<keyword evidence="3" id="KW-1185">Reference proteome</keyword>
<accession>A0A1L9T1T1</accession>
<dbReference type="EMBL" id="KV878598">
    <property type="protein sequence ID" value="OJJ53253.1"/>
    <property type="molecule type" value="Genomic_DNA"/>
</dbReference>
<feature type="compositionally biased region" description="Basic and acidic residues" evidence="1">
    <location>
        <begin position="34"/>
        <end position="49"/>
    </location>
</feature>
<organism evidence="2 3">
    <name type="scientific">Aspergillus sydowii CBS 593.65</name>
    <dbReference type="NCBI Taxonomy" id="1036612"/>
    <lineage>
        <taxon>Eukaryota</taxon>
        <taxon>Fungi</taxon>
        <taxon>Dikarya</taxon>
        <taxon>Ascomycota</taxon>
        <taxon>Pezizomycotina</taxon>
        <taxon>Eurotiomycetes</taxon>
        <taxon>Eurotiomycetidae</taxon>
        <taxon>Eurotiales</taxon>
        <taxon>Aspergillaceae</taxon>
        <taxon>Aspergillus</taxon>
        <taxon>Aspergillus subgen. Nidulantes</taxon>
    </lineage>
</organism>
<protein>
    <submittedName>
        <fullName evidence="2">Uncharacterized protein</fullName>
    </submittedName>
</protein>
<reference evidence="3" key="1">
    <citation type="journal article" date="2017" name="Genome Biol.">
        <title>Comparative genomics reveals high biological diversity and specific adaptations in the industrially and medically important fungal genus Aspergillus.</title>
        <authorList>
            <person name="de Vries R.P."/>
            <person name="Riley R."/>
            <person name="Wiebenga A."/>
            <person name="Aguilar-Osorio G."/>
            <person name="Amillis S."/>
            <person name="Uchima C.A."/>
            <person name="Anderluh G."/>
            <person name="Asadollahi M."/>
            <person name="Askin M."/>
            <person name="Barry K."/>
            <person name="Battaglia E."/>
            <person name="Bayram O."/>
            <person name="Benocci T."/>
            <person name="Braus-Stromeyer S.A."/>
            <person name="Caldana C."/>
            <person name="Canovas D."/>
            <person name="Cerqueira G.C."/>
            <person name="Chen F."/>
            <person name="Chen W."/>
            <person name="Choi C."/>
            <person name="Clum A."/>
            <person name="Dos Santos R.A."/>
            <person name="Damasio A.R."/>
            <person name="Diallinas G."/>
            <person name="Emri T."/>
            <person name="Fekete E."/>
            <person name="Flipphi M."/>
            <person name="Freyberg S."/>
            <person name="Gallo A."/>
            <person name="Gournas C."/>
            <person name="Habgood R."/>
            <person name="Hainaut M."/>
            <person name="Harispe M.L."/>
            <person name="Henrissat B."/>
            <person name="Hilden K.S."/>
            <person name="Hope R."/>
            <person name="Hossain A."/>
            <person name="Karabika E."/>
            <person name="Karaffa L."/>
            <person name="Karanyi Z."/>
            <person name="Krasevec N."/>
            <person name="Kuo A."/>
            <person name="Kusch H."/>
            <person name="LaButti K."/>
            <person name="Lagendijk E.L."/>
            <person name="Lapidus A."/>
            <person name="Levasseur A."/>
            <person name="Lindquist E."/>
            <person name="Lipzen A."/>
            <person name="Logrieco A.F."/>
            <person name="MacCabe A."/>
            <person name="Maekelae M.R."/>
            <person name="Malavazi I."/>
            <person name="Melin P."/>
            <person name="Meyer V."/>
            <person name="Mielnichuk N."/>
            <person name="Miskei M."/>
            <person name="Molnar A.P."/>
            <person name="Mule G."/>
            <person name="Ngan C.Y."/>
            <person name="Orejas M."/>
            <person name="Orosz E."/>
            <person name="Ouedraogo J.P."/>
            <person name="Overkamp K.M."/>
            <person name="Park H.-S."/>
            <person name="Perrone G."/>
            <person name="Piumi F."/>
            <person name="Punt P.J."/>
            <person name="Ram A.F."/>
            <person name="Ramon A."/>
            <person name="Rauscher S."/>
            <person name="Record E."/>
            <person name="Riano-Pachon D.M."/>
            <person name="Robert V."/>
            <person name="Roehrig J."/>
            <person name="Ruller R."/>
            <person name="Salamov A."/>
            <person name="Salih N.S."/>
            <person name="Samson R.A."/>
            <person name="Sandor E."/>
            <person name="Sanguinetti M."/>
            <person name="Schuetze T."/>
            <person name="Sepcic K."/>
            <person name="Shelest E."/>
            <person name="Sherlock G."/>
            <person name="Sophianopoulou V."/>
            <person name="Squina F.M."/>
            <person name="Sun H."/>
            <person name="Susca A."/>
            <person name="Todd R.B."/>
            <person name="Tsang A."/>
            <person name="Unkles S.E."/>
            <person name="van de Wiele N."/>
            <person name="van Rossen-Uffink D."/>
            <person name="Oliveira J.V."/>
            <person name="Vesth T.C."/>
            <person name="Visser J."/>
            <person name="Yu J.-H."/>
            <person name="Zhou M."/>
            <person name="Andersen M.R."/>
            <person name="Archer D.B."/>
            <person name="Baker S.E."/>
            <person name="Benoit I."/>
            <person name="Brakhage A.A."/>
            <person name="Braus G.H."/>
            <person name="Fischer R."/>
            <person name="Frisvad J.C."/>
            <person name="Goldman G.H."/>
            <person name="Houbraken J."/>
            <person name="Oakley B."/>
            <person name="Pocsi I."/>
            <person name="Scazzocchio C."/>
            <person name="Seiboth B."/>
            <person name="vanKuyk P.A."/>
            <person name="Wortman J."/>
            <person name="Dyer P.S."/>
            <person name="Grigoriev I.V."/>
        </authorList>
    </citation>
    <scope>NUCLEOTIDE SEQUENCE [LARGE SCALE GENOMIC DNA]</scope>
    <source>
        <strain evidence="3">CBS 593.65</strain>
    </source>
</reference>
<evidence type="ECO:0000256" key="1">
    <source>
        <dbReference type="SAM" id="MobiDB-lite"/>
    </source>
</evidence>